<proteinExistence type="predicted"/>
<organism evidence="3 4">
    <name type="scientific">Bifidobacterium asteroides</name>
    <dbReference type="NCBI Taxonomy" id="1684"/>
    <lineage>
        <taxon>Bacteria</taxon>
        <taxon>Bacillati</taxon>
        <taxon>Actinomycetota</taxon>
        <taxon>Actinomycetes</taxon>
        <taxon>Bifidobacteriales</taxon>
        <taxon>Bifidobacteriaceae</taxon>
        <taxon>Bifidobacterium</taxon>
    </lineage>
</organism>
<accession>A0A2N3R9Z7</accession>
<sequence>MDVGQIAGLIAAIAFAILAGFLIYPLIRLGKLFDQLAQTIKQAGDHVVPTLDESTSTVTQLNQTLTDVNRISAAASTTAGNVGALTDLYGSMLGKPVIKVAAFLYALRKTISSFLSGGRNSAESKPSTAPNTTAQKANEGQGNEGRTR</sequence>
<protein>
    <recommendedName>
        <fullName evidence="5">DUF948 domain-containing protein</fullName>
    </recommendedName>
</protein>
<evidence type="ECO:0000256" key="2">
    <source>
        <dbReference type="SAM" id="Phobius"/>
    </source>
</evidence>
<dbReference type="InterPro" id="IPR009293">
    <property type="entry name" value="UPF0478"/>
</dbReference>
<evidence type="ECO:0000313" key="3">
    <source>
        <dbReference type="EMBL" id="PKV09317.1"/>
    </source>
</evidence>
<feature type="region of interest" description="Disordered" evidence="1">
    <location>
        <begin position="116"/>
        <end position="148"/>
    </location>
</feature>
<name>A0A2N3R9Z7_9BIFI</name>
<dbReference type="RefSeq" id="WP_101432448.1">
    <property type="nucleotide sequence ID" value="NZ_PCHJ01000015.1"/>
</dbReference>
<dbReference type="Proteomes" id="UP000233731">
    <property type="component" value="Unassembled WGS sequence"/>
</dbReference>
<keyword evidence="2" id="KW-0472">Membrane</keyword>
<comment type="caution">
    <text evidence="3">The sequence shown here is derived from an EMBL/GenBank/DDBJ whole genome shotgun (WGS) entry which is preliminary data.</text>
</comment>
<gene>
    <name evidence="3" type="ORF">CQR44_0850</name>
</gene>
<evidence type="ECO:0000313" key="4">
    <source>
        <dbReference type="Proteomes" id="UP000233731"/>
    </source>
</evidence>
<keyword evidence="2" id="KW-0812">Transmembrane</keyword>
<dbReference type="EMBL" id="PCHJ01000015">
    <property type="protein sequence ID" value="PKV09317.1"/>
    <property type="molecule type" value="Genomic_DNA"/>
</dbReference>
<evidence type="ECO:0000256" key="1">
    <source>
        <dbReference type="SAM" id="MobiDB-lite"/>
    </source>
</evidence>
<evidence type="ECO:0008006" key="5">
    <source>
        <dbReference type="Google" id="ProtNLM"/>
    </source>
</evidence>
<dbReference type="Pfam" id="PF06103">
    <property type="entry name" value="DUF948"/>
    <property type="match status" value="1"/>
</dbReference>
<feature type="transmembrane region" description="Helical" evidence="2">
    <location>
        <begin position="6"/>
        <end position="27"/>
    </location>
</feature>
<dbReference type="AlphaFoldDB" id="A0A2N3R9Z7"/>
<keyword evidence="2" id="KW-1133">Transmembrane helix</keyword>
<feature type="compositionally biased region" description="Polar residues" evidence="1">
    <location>
        <begin position="116"/>
        <end position="141"/>
    </location>
</feature>
<reference evidence="3 4" key="1">
    <citation type="submission" date="2017-10" db="EMBL/GenBank/DDBJ databases">
        <title>Bifidobacterium genomics.</title>
        <authorList>
            <person name="Lugli G.A."/>
            <person name="Milani C."/>
            <person name="Mancabelli L."/>
        </authorList>
    </citation>
    <scope>NUCLEOTIDE SEQUENCE [LARGE SCALE GENOMIC DNA]</scope>
    <source>
        <strain evidence="3 4">1460B</strain>
    </source>
</reference>